<keyword evidence="11" id="KW-1185">Reference proteome</keyword>
<comment type="subunit">
    <text evidence="9">Component of the Sec protein translocase complex. Heterotrimer consisting of SecY, SecE and SecG subunits. The heterotrimers can form oligomers, although 1 heterotrimer is thought to be able to translocate proteins. Interacts with the ribosome. Interacts with SecDF, and other proteins may be involved. Interacts with SecA.</text>
</comment>
<evidence type="ECO:0000256" key="9">
    <source>
        <dbReference type="HAMAP-Rule" id="MF_00422"/>
    </source>
</evidence>
<comment type="similarity">
    <text evidence="9">Belongs to the SecE/SEC61-gamma family.</text>
</comment>
<dbReference type="GO" id="GO:0006605">
    <property type="term" value="P:protein targeting"/>
    <property type="evidence" value="ECO:0007669"/>
    <property type="project" value="UniProtKB-UniRule"/>
</dbReference>
<reference evidence="11" key="1">
    <citation type="submission" date="2016-11" db="EMBL/GenBank/DDBJ databases">
        <authorList>
            <person name="Varghese N."/>
            <person name="Submissions S."/>
        </authorList>
    </citation>
    <scope>NUCLEOTIDE SEQUENCE [LARGE SCALE GENOMIC DNA]</scope>
    <source>
        <strain evidence="11">DSM 15285</strain>
    </source>
</reference>
<feature type="transmembrane region" description="Helical" evidence="9">
    <location>
        <begin position="44"/>
        <end position="70"/>
    </location>
</feature>
<gene>
    <name evidence="9" type="primary">secE</name>
    <name evidence="10" type="ORF">SAMN02744040_02216</name>
</gene>
<evidence type="ECO:0000256" key="6">
    <source>
        <dbReference type="ARBA" id="ARBA00022989"/>
    </source>
</evidence>
<evidence type="ECO:0000256" key="8">
    <source>
        <dbReference type="ARBA" id="ARBA00023136"/>
    </source>
</evidence>
<keyword evidence="5 9" id="KW-0653">Protein transport</keyword>
<dbReference type="EMBL" id="FQXH01000036">
    <property type="protein sequence ID" value="SHH51354.1"/>
    <property type="molecule type" value="Genomic_DNA"/>
</dbReference>
<evidence type="ECO:0000256" key="4">
    <source>
        <dbReference type="ARBA" id="ARBA00022692"/>
    </source>
</evidence>
<dbReference type="GO" id="GO:0043952">
    <property type="term" value="P:protein transport by the Sec complex"/>
    <property type="evidence" value="ECO:0007669"/>
    <property type="project" value="UniProtKB-UniRule"/>
</dbReference>
<evidence type="ECO:0000256" key="5">
    <source>
        <dbReference type="ARBA" id="ARBA00022927"/>
    </source>
</evidence>
<proteinExistence type="inferred from homology"/>
<keyword evidence="7 9" id="KW-0811">Translocation</keyword>
<evidence type="ECO:0000256" key="2">
    <source>
        <dbReference type="ARBA" id="ARBA00022448"/>
    </source>
</evidence>
<dbReference type="AlphaFoldDB" id="A0A1M5TKY4"/>
<dbReference type="NCBIfam" id="TIGR00964">
    <property type="entry name" value="secE_bact"/>
    <property type="match status" value="1"/>
</dbReference>
<keyword evidence="3 9" id="KW-1003">Cell membrane</keyword>
<protein>
    <recommendedName>
        <fullName evidence="9">Protein translocase subunit SecE</fullName>
    </recommendedName>
</protein>
<keyword evidence="8 9" id="KW-0472">Membrane</keyword>
<evidence type="ECO:0000313" key="10">
    <source>
        <dbReference type="EMBL" id="SHH51354.1"/>
    </source>
</evidence>
<dbReference type="PROSITE" id="PS01067">
    <property type="entry name" value="SECE_SEC61G"/>
    <property type="match status" value="1"/>
</dbReference>
<name>A0A1M5TKY4_9FIRM</name>
<dbReference type="GO" id="GO:0009306">
    <property type="term" value="P:protein secretion"/>
    <property type="evidence" value="ECO:0007669"/>
    <property type="project" value="UniProtKB-UniRule"/>
</dbReference>
<comment type="function">
    <text evidence="9">Essential subunit of the Sec protein translocation channel SecYEG. Clamps together the 2 halves of SecY. May contact the channel plug during translocation.</text>
</comment>
<dbReference type="Proteomes" id="UP000242520">
    <property type="component" value="Unassembled WGS sequence"/>
</dbReference>
<accession>A0A1M5TKY4</accession>
<dbReference type="STRING" id="1123350.SAMN02744040_02216"/>
<dbReference type="GO" id="GO:0008320">
    <property type="term" value="F:protein transmembrane transporter activity"/>
    <property type="evidence" value="ECO:0007669"/>
    <property type="project" value="UniProtKB-UniRule"/>
</dbReference>
<organism evidence="10 11">
    <name type="scientific">Tepidibacter thalassicus DSM 15285</name>
    <dbReference type="NCBI Taxonomy" id="1123350"/>
    <lineage>
        <taxon>Bacteria</taxon>
        <taxon>Bacillati</taxon>
        <taxon>Bacillota</taxon>
        <taxon>Clostridia</taxon>
        <taxon>Peptostreptococcales</taxon>
        <taxon>Peptostreptococcaceae</taxon>
        <taxon>Tepidibacter</taxon>
    </lineage>
</organism>
<dbReference type="PANTHER" id="PTHR33910">
    <property type="entry name" value="PROTEIN TRANSLOCASE SUBUNIT SECE"/>
    <property type="match status" value="1"/>
</dbReference>
<dbReference type="PANTHER" id="PTHR33910:SF1">
    <property type="entry name" value="PROTEIN TRANSLOCASE SUBUNIT SECE"/>
    <property type="match status" value="1"/>
</dbReference>
<dbReference type="InterPro" id="IPR005807">
    <property type="entry name" value="SecE_bac"/>
</dbReference>
<dbReference type="Gene3D" id="1.20.5.1030">
    <property type="entry name" value="Preprotein translocase secy subunit"/>
    <property type="match status" value="1"/>
</dbReference>
<dbReference type="PRINTS" id="PR01650">
    <property type="entry name" value="SECETRNLCASE"/>
</dbReference>
<evidence type="ECO:0000256" key="3">
    <source>
        <dbReference type="ARBA" id="ARBA00022475"/>
    </source>
</evidence>
<dbReference type="Pfam" id="PF00584">
    <property type="entry name" value="SecE"/>
    <property type="match status" value="1"/>
</dbReference>
<dbReference type="InterPro" id="IPR038379">
    <property type="entry name" value="SecE_sf"/>
</dbReference>
<keyword evidence="4 9" id="KW-0812">Transmembrane</keyword>
<evidence type="ECO:0000313" key="11">
    <source>
        <dbReference type="Proteomes" id="UP000242520"/>
    </source>
</evidence>
<dbReference type="InterPro" id="IPR001901">
    <property type="entry name" value="Translocase_SecE/Sec61-g"/>
</dbReference>
<evidence type="ECO:0000256" key="7">
    <source>
        <dbReference type="ARBA" id="ARBA00023010"/>
    </source>
</evidence>
<evidence type="ECO:0000256" key="1">
    <source>
        <dbReference type="ARBA" id="ARBA00004370"/>
    </source>
</evidence>
<keyword evidence="2 9" id="KW-0813">Transport</keyword>
<dbReference type="GO" id="GO:0005886">
    <property type="term" value="C:plasma membrane"/>
    <property type="evidence" value="ECO:0007669"/>
    <property type="project" value="UniProtKB-SubCell"/>
</dbReference>
<dbReference type="HAMAP" id="MF_00422">
    <property type="entry name" value="SecE"/>
    <property type="match status" value="1"/>
</dbReference>
<sequence length="76" mass="8692">MGMAAQTNVNVKKGNSKSIIKFFRETKGELKKVHWPNKKELTKYTGVVLTTCLLMTMLVWMIDSGIGFFLKLILNR</sequence>
<comment type="subcellular location">
    <subcellularLocation>
        <location evidence="9">Cell membrane</location>
        <topology evidence="9">Single-pass membrane protein</topology>
    </subcellularLocation>
    <subcellularLocation>
        <location evidence="1">Membrane</location>
    </subcellularLocation>
</comment>
<dbReference type="GO" id="GO:0065002">
    <property type="term" value="P:intracellular protein transmembrane transport"/>
    <property type="evidence" value="ECO:0007669"/>
    <property type="project" value="UniProtKB-UniRule"/>
</dbReference>
<keyword evidence="6 9" id="KW-1133">Transmembrane helix</keyword>